<protein>
    <submittedName>
        <fullName evidence="1">Uncharacterized protein</fullName>
    </submittedName>
</protein>
<proteinExistence type="predicted"/>
<gene>
    <name evidence="1" type="ORF">C7212DRAFT_346212</name>
</gene>
<sequence>MAPPSEDAVTSPLVEAILESSLPGDIVLSPVFISSRVAMSAQCDNRGGSPPGHYSVIAFIRREKWVWSEHRFDAAFPHLCSSTRYIVKPLGTFAGSLRAAGTVLSPDRRSARRPAGGVGGTMVAWPNFGSLVGHPARVSEYRFKEYKQYAELAVPG</sequence>
<keyword evidence="2" id="KW-1185">Reference proteome</keyword>
<name>A0A317SK57_9PEZI</name>
<organism evidence="1 2">
    <name type="scientific">Tuber magnatum</name>
    <name type="common">white Piedmont truffle</name>
    <dbReference type="NCBI Taxonomy" id="42249"/>
    <lineage>
        <taxon>Eukaryota</taxon>
        <taxon>Fungi</taxon>
        <taxon>Dikarya</taxon>
        <taxon>Ascomycota</taxon>
        <taxon>Pezizomycotina</taxon>
        <taxon>Pezizomycetes</taxon>
        <taxon>Pezizales</taxon>
        <taxon>Tuberaceae</taxon>
        <taxon>Tuber</taxon>
    </lineage>
</organism>
<dbReference type="EMBL" id="PYWC01000057">
    <property type="protein sequence ID" value="PWW74703.1"/>
    <property type="molecule type" value="Genomic_DNA"/>
</dbReference>
<evidence type="ECO:0000313" key="1">
    <source>
        <dbReference type="EMBL" id="PWW74703.1"/>
    </source>
</evidence>
<dbReference type="Proteomes" id="UP000246991">
    <property type="component" value="Unassembled WGS sequence"/>
</dbReference>
<dbReference type="AlphaFoldDB" id="A0A317SK57"/>
<evidence type="ECO:0000313" key="2">
    <source>
        <dbReference type="Proteomes" id="UP000246991"/>
    </source>
</evidence>
<reference evidence="1 2" key="1">
    <citation type="submission" date="2018-03" db="EMBL/GenBank/DDBJ databases">
        <title>Genomes of Pezizomycetes fungi and the evolution of truffles.</title>
        <authorList>
            <person name="Murat C."/>
            <person name="Payen T."/>
            <person name="Noel B."/>
            <person name="Kuo A."/>
            <person name="Martin F.M."/>
        </authorList>
    </citation>
    <scope>NUCLEOTIDE SEQUENCE [LARGE SCALE GENOMIC DNA]</scope>
    <source>
        <strain evidence="1">091103-1</strain>
    </source>
</reference>
<accession>A0A317SK57</accession>
<comment type="caution">
    <text evidence="1">The sequence shown here is derived from an EMBL/GenBank/DDBJ whole genome shotgun (WGS) entry which is preliminary data.</text>
</comment>